<gene>
    <name evidence="3" type="ORF">EDC65_4072</name>
</gene>
<protein>
    <submittedName>
        <fullName evidence="3">Uncharacterized protein</fullName>
    </submittedName>
</protein>
<keyword evidence="4" id="KW-1185">Reference proteome</keyword>
<keyword evidence="2" id="KW-0732">Signal</keyword>
<reference evidence="3 4" key="1">
    <citation type="submission" date="2018-11" db="EMBL/GenBank/DDBJ databases">
        <title>Genomic Encyclopedia of Type Strains, Phase IV (KMG-IV): sequencing the most valuable type-strain genomes for metagenomic binning, comparative biology and taxonomic classification.</title>
        <authorList>
            <person name="Goeker M."/>
        </authorList>
    </citation>
    <scope>NUCLEOTIDE SEQUENCE [LARGE SCALE GENOMIC DNA]</scope>
    <source>
        <strain evidence="3 4">DSM 5900</strain>
    </source>
</reference>
<evidence type="ECO:0000256" key="1">
    <source>
        <dbReference type="SAM" id="MobiDB-lite"/>
    </source>
</evidence>
<feature type="chain" id="PRO_5018234541" evidence="2">
    <location>
        <begin position="21"/>
        <end position="140"/>
    </location>
</feature>
<dbReference type="EMBL" id="RJKX01000016">
    <property type="protein sequence ID" value="ROP83425.1"/>
    <property type="molecule type" value="Genomic_DNA"/>
</dbReference>
<sequence>MTIRSTALAAVVLLCTALLAAADTYVTVRATFQNDSGTRGWIKATNPNDGARSDDNPSSLSGGSAYTAPDIVVRLNGMIPSQQWNFIITLDDGRQCRAAYFINTNSCPSSGYPFSERGAKCDSASSWTGTTCQIALNIKD</sequence>
<evidence type="ECO:0000313" key="4">
    <source>
        <dbReference type="Proteomes" id="UP000278222"/>
    </source>
</evidence>
<name>A0A3N1L1N4_9PROT</name>
<dbReference type="RefSeq" id="WP_142235825.1">
    <property type="nucleotide sequence ID" value="NZ_AP019700.1"/>
</dbReference>
<evidence type="ECO:0000313" key="3">
    <source>
        <dbReference type="EMBL" id="ROP83425.1"/>
    </source>
</evidence>
<dbReference type="Proteomes" id="UP000278222">
    <property type="component" value="Unassembled WGS sequence"/>
</dbReference>
<proteinExistence type="predicted"/>
<feature type="signal peptide" evidence="2">
    <location>
        <begin position="1"/>
        <end position="20"/>
    </location>
</feature>
<accession>A0A3N1L1N4</accession>
<organism evidence="3 4">
    <name type="scientific">Stella humosa</name>
    <dbReference type="NCBI Taxonomy" id="94"/>
    <lineage>
        <taxon>Bacteria</taxon>
        <taxon>Pseudomonadati</taxon>
        <taxon>Pseudomonadota</taxon>
        <taxon>Alphaproteobacteria</taxon>
        <taxon>Rhodospirillales</taxon>
        <taxon>Stellaceae</taxon>
        <taxon>Stella</taxon>
    </lineage>
</organism>
<comment type="caution">
    <text evidence="3">The sequence shown here is derived from an EMBL/GenBank/DDBJ whole genome shotgun (WGS) entry which is preliminary data.</text>
</comment>
<feature type="region of interest" description="Disordered" evidence="1">
    <location>
        <begin position="39"/>
        <end position="63"/>
    </location>
</feature>
<dbReference type="AlphaFoldDB" id="A0A3N1L1N4"/>
<evidence type="ECO:0000256" key="2">
    <source>
        <dbReference type="SAM" id="SignalP"/>
    </source>
</evidence>